<evidence type="ECO:0000259" key="1">
    <source>
        <dbReference type="Pfam" id="PF07195"/>
    </source>
</evidence>
<dbReference type="InterPro" id="IPR040026">
    <property type="entry name" value="FliD"/>
</dbReference>
<reference evidence="2" key="1">
    <citation type="submission" date="2020-05" db="EMBL/GenBank/DDBJ databases">
        <authorList>
            <person name="Chiriac C."/>
            <person name="Salcher M."/>
            <person name="Ghai R."/>
            <person name="Kavagutti S V."/>
        </authorList>
    </citation>
    <scope>NUCLEOTIDE SEQUENCE</scope>
</reference>
<evidence type="ECO:0000313" key="2">
    <source>
        <dbReference type="EMBL" id="CAB4734296.1"/>
    </source>
</evidence>
<accession>A0A6J6SH77</accession>
<dbReference type="InterPro" id="IPR010809">
    <property type="entry name" value="FliD_C"/>
</dbReference>
<organism evidence="2">
    <name type="scientific">freshwater metagenome</name>
    <dbReference type="NCBI Taxonomy" id="449393"/>
    <lineage>
        <taxon>unclassified sequences</taxon>
        <taxon>metagenomes</taxon>
        <taxon>ecological metagenomes</taxon>
    </lineage>
</organism>
<proteinExistence type="predicted"/>
<feature type="domain" description="Flagellar hook-associated protein 2 C-terminal" evidence="1">
    <location>
        <begin position="5"/>
        <end position="102"/>
    </location>
</feature>
<dbReference type="AlphaFoldDB" id="A0A6J6SH77"/>
<dbReference type="EMBL" id="CAEZXR010000455">
    <property type="protein sequence ID" value="CAB4734296.1"/>
    <property type="molecule type" value="Genomic_DNA"/>
</dbReference>
<dbReference type="GO" id="GO:0009421">
    <property type="term" value="C:bacterial-type flagellum filament cap"/>
    <property type="evidence" value="ECO:0007669"/>
    <property type="project" value="InterPro"/>
</dbReference>
<dbReference type="GO" id="GO:0071973">
    <property type="term" value="P:bacterial-type flagellum-dependent cell motility"/>
    <property type="evidence" value="ECO:0007669"/>
    <property type="project" value="TreeGrafter"/>
</dbReference>
<name>A0A6J6SH77_9ZZZZ</name>
<dbReference type="GO" id="GO:0007155">
    <property type="term" value="P:cell adhesion"/>
    <property type="evidence" value="ECO:0007669"/>
    <property type="project" value="InterPro"/>
</dbReference>
<dbReference type="PANTHER" id="PTHR30288">
    <property type="entry name" value="FLAGELLAR CAP/ASSEMBLY PROTEIN FLID"/>
    <property type="match status" value="1"/>
</dbReference>
<sequence length="119" mass="12738">MTRGGLLELDATAFAQAYTADPTGVAEKFSTTGDGFAARVAKVTKGASDPTEGTLTSAITGRRTGVQRMNASIEEWDTRLELRRTTLERQFTSLETALNQMTSQSNWLSGQLASLSSSS</sequence>
<dbReference type="PANTHER" id="PTHR30288:SF0">
    <property type="entry name" value="FLAGELLAR HOOK-ASSOCIATED PROTEIN 2"/>
    <property type="match status" value="1"/>
</dbReference>
<protein>
    <submittedName>
        <fullName evidence="2">Unannotated protein</fullName>
    </submittedName>
</protein>
<gene>
    <name evidence="2" type="ORF">UFOPK2579_02780</name>
</gene>
<dbReference type="Pfam" id="PF07195">
    <property type="entry name" value="FliD_C"/>
    <property type="match status" value="1"/>
</dbReference>